<organism evidence="2">
    <name type="scientific">marine sediment metagenome</name>
    <dbReference type="NCBI Taxonomy" id="412755"/>
    <lineage>
        <taxon>unclassified sequences</taxon>
        <taxon>metagenomes</taxon>
        <taxon>ecological metagenomes</taxon>
    </lineage>
</organism>
<keyword evidence="1" id="KW-0812">Transmembrane</keyword>
<keyword evidence="1" id="KW-1133">Transmembrane helix</keyword>
<accession>A0A0F9IWC7</accession>
<proteinExistence type="predicted"/>
<feature type="transmembrane region" description="Helical" evidence="1">
    <location>
        <begin position="7"/>
        <end position="28"/>
    </location>
</feature>
<gene>
    <name evidence="2" type="ORF">LCGC14_1528970</name>
</gene>
<dbReference type="EMBL" id="LAZR01011430">
    <property type="protein sequence ID" value="KKM61714.1"/>
    <property type="molecule type" value="Genomic_DNA"/>
</dbReference>
<comment type="caution">
    <text evidence="2">The sequence shown here is derived from an EMBL/GenBank/DDBJ whole genome shotgun (WGS) entry which is preliminary data.</text>
</comment>
<reference evidence="2" key="1">
    <citation type="journal article" date="2015" name="Nature">
        <title>Complex archaea that bridge the gap between prokaryotes and eukaryotes.</title>
        <authorList>
            <person name="Spang A."/>
            <person name="Saw J.H."/>
            <person name="Jorgensen S.L."/>
            <person name="Zaremba-Niedzwiedzka K."/>
            <person name="Martijn J."/>
            <person name="Lind A.E."/>
            <person name="van Eijk R."/>
            <person name="Schleper C."/>
            <person name="Guy L."/>
            <person name="Ettema T.J."/>
        </authorList>
    </citation>
    <scope>NUCLEOTIDE SEQUENCE</scope>
</reference>
<evidence type="ECO:0000256" key="1">
    <source>
        <dbReference type="SAM" id="Phobius"/>
    </source>
</evidence>
<sequence length="96" mass="11078">MSGRKKIIWITIIAFFAMMFVVVGTALISQVAENYELENNRLIQNHGTTNVVFPIYYIDPRTDTCYAIFPRGHITSVECSDDVKNLISNYWINNKE</sequence>
<protein>
    <submittedName>
        <fullName evidence="2">Uncharacterized protein</fullName>
    </submittedName>
</protein>
<name>A0A0F9IWC7_9ZZZZ</name>
<keyword evidence="1" id="KW-0472">Membrane</keyword>
<evidence type="ECO:0000313" key="2">
    <source>
        <dbReference type="EMBL" id="KKM61714.1"/>
    </source>
</evidence>
<dbReference type="AlphaFoldDB" id="A0A0F9IWC7"/>